<dbReference type="Pfam" id="PF00005">
    <property type="entry name" value="ABC_tran"/>
    <property type="match status" value="2"/>
</dbReference>
<dbReference type="SMART" id="SM00382">
    <property type="entry name" value="AAA"/>
    <property type="match status" value="1"/>
</dbReference>
<dbReference type="InterPro" id="IPR011527">
    <property type="entry name" value="ABC1_TM_dom"/>
</dbReference>
<feature type="domain" description="ABC transporter" evidence="10">
    <location>
        <begin position="447"/>
        <end position="630"/>
    </location>
</feature>
<dbReference type="AlphaFoldDB" id="A0A484DN98"/>
<dbReference type="PANTHER" id="PTHR24223">
    <property type="entry name" value="ATP-BINDING CASSETTE SUB-FAMILY C"/>
    <property type="match status" value="1"/>
</dbReference>
<dbReference type="CDD" id="cd18592">
    <property type="entry name" value="ABC_6TM_MRP5_8_9_D1"/>
    <property type="match status" value="1"/>
</dbReference>
<dbReference type="CDD" id="cd03250">
    <property type="entry name" value="ABCC_MRP_domain1"/>
    <property type="match status" value="1"/>
</dbReference>
<keyword evidence="4" id="KW-0547">Nucleotide-binding</keyword>
<feature type="transmembrane region" description="Helical" evidence="9">
    <location>
        <begin position="222"/>
        <end position="243"/>
    </location>
</feature>
<feature type="transmembrane region" description="Helical" evidence="9">
    <location>
        <begin position="147"/>
        <end position="174"/>
    </location>
</feature>
<dbReference type="SUPFAM" id="SSF52540">
    <property type="entry name" value="P-loop containing nucleoside triphosphate hydrolases"/>
    <property type="match status" value="1"/>
</dbReference>
<dbReference type="InterPro" id="IPR036640">
    <property type="entry name" value="ABC1_TM_sf"/>
</dbReference>
<evidence type="ECO:0008006" key="14">
    <source>
        <dbReference type="Google" id="ProtNLM"/>
    </source>
</evidence>
<dbReference type="GO" id="GO:0016020">
    <property type="term" value="C:membrane"/>
    <property type="evidence" value="ECO:0007669"/>
    <property type="project" value="UniProtKB-SubCell"/>
</dbReference>
<sequence>MMKGYSLEKMDTRGVSFNEDSFRRRTGSVASSPEHTDLGNGEIASPTLFGKYHQSLQTLKPFRWSSSQSHPLDNAGFLSFSTFAWMTPMMWALFRNKLDMSSLNLSTLDVAEASGERLHRLWEEEVAKAVLVHEILKYVDGPEKSTVFHGVGVCFALFTSEFFKAFFISLMWALNLRTAVRLKGAYSTLAFQKVISLRMHSGISMGEIISVLTSDGHKLFEAVLFSSFLIATPVLFIMCNIYACYILGYTALTGVCIYLIFLSVQFGLAKLINIFRWKSILITDSRVRTVNEILSSIKLIKMYAWEDSFEKKIEGLRKNEKKELQRTNYVQNANNSITSIVPASACITTFIVHTMLGLKLVTSDAFTTIAVFNAMRFSLALLPLIVKSLADAAVSLARLKKILVIQNPESYLIQRKDSDSAIVMKNATFSWSQPESPPSTANGVKGHKVEELSQNGKTETLSTLRNISFILPKGNLLGVCGNVGSGKTSLISSILEQMHLLRGSLTADGTFAYVSQQAWIFHGTIGERGLNLSGGQKQRISLARAVYSNKDIFLFDDPLSAVDAHVGKHIFEECIKKELQGKSVILITHQLQYLEYCDDILVLEDGEVLEAGNHRALMKTNRRYAQLISNYQMEQSQTQNEEEEEEEEEEVSPKHAAQLKDVGLRESTDGGLVNPGMETRKRCLLVK</sequence>
<dbReference type="GO" id="GO:0005524">
    <property type="term" value="F:ATP binding"/>
    <property type="evidence" value="ECO:0007669"/>
    <property type="project" value="UniProtKB-KW"/>
</dbReference>
<dbReference type="GO" id="GO:0140359">
    <property type="term" value="F:ABC-type transporter activity"/>
    <property type="evidence" value="ECO:0007669"/>
    <property type="project" value="InterPro"/>
</dbReference>
<evidence type="ECO:0000256" key="5">
    <source>
        <dbReference type="ARBA" id="ARBA00022840"/>
    </source>
</evidence>
<proteinExistence type="predicted"/>
<keyword evidence="6 9" id="KW-1133">Transmembrane helix</keyword>
<dbReference type="Proteomes" id="UP000295070">
    <property type="component" value="Chromosome 1"/>
</dbReference>
<dbReference type="FunFam" id="1.20.1560.10:FF:000012">
    <property type="entry name" value="ATP binding cassette subfamily C member 5"/>
    <property type="match status" value="1"/>
</dbReference>
<evidence type="ECO:0000313" key="13">
    <source>
        <dbReference type="Proteomes" id="UP000295070"/>
    </source>
</evidence>
<keyword evidence="3 9" id="KW-0812">Transmembrane</keyword>
<evidence type="ECO:0000256" key="3">
    <source>
        <dbReference type="ARBA" id="ARBA00022692"/>
    </source>
</evidence>
<reference evidence="12 13" key="1">
    <citation type="submission" date="2019-01" db="EMBL/GenBank/DDBJ databases">
        <title>A chromosome-scale genome assembly of the yellow perch, Perca flavescens.</title>
        <authorList>
            <person name="Feron R."/>
            <person name="Morvezen R."/>
            <person name="Bestin A."/>
            <person name="Haffray P."/>
            <person name="Klopp C."/>
            <person name="Zahm M."/>
            <person name="Cabau C."/>
            <person name="Roques C."/>
            <person name="Donnadieu C."/>
            <person name="Bouchez O."/>
            <person name="Christie M."/>
            <person name="Larson W."/>
            <person name="Guiguen Y."/>
        </authorList>
    </citation>
    <scope>NUCLEOTIDE SEQUENCE [LARGE SCALE GENOMIC DNA]</scope>
    <source>
        <strain evidence="12">YP-PL-M2</strain>
        <tissue evidence="12">Blood</tissue>
    </source>
</reference>
<dbReference type="InterPro" id="IPR003593">
    <property type="entry name" value="AAA+_ATPase"/>
</dbReference>
<evidence type="ECO:0000259" key="10">
    <source>
        <dbReference type="PROSITE" id="PS50893"/>
    </source>
</evidence>
<evidence type="ECO:0000313" key="12">
    <source>
        <dbReference type="EMBL" id="TDH16665.1"/>
    </source>
</evidence>
<evidence type="ECO:0000256" key="6">
    <source>
        <dbReference type="ARBA" id="ARBA00022989"/>
    </source>
</evidence>
<comment type="subcellular location">
    <subcellularLocation>
        <location evidence="1">Membrane</location>
    </subcellularLocation>
</comment>
<dbReference type="PROSITE" id="PS50893">
    <property type="entry name" value="ABC_TRANSPORTER_2"/>
    <property type="match status" value="1"/>
</dbReference>
<keyword evidence="2" id="KW-0813">Transport</keyword>
<dbReference type="STRING" id="8167.A0A484DN98"/>
<dbReference type="InterPro" id="IPR017871">
    <property type="entry name" value="ABC_transporter-like_CS"/>
</dbReference>
<feature type="domain" description="ABC transmembrane type-1" evidence="11">
    <location>
        <begin position="153"/>
        <end position="391"/>
    </location>
</feature>
<keyword evidence="13" id="KW-1185">Reference proteome</keyword>
<keyword evidence="7 9" id="KW-0472">Membrane</keyword>
<dbReference type="Gene3D" id="3.40.50.300">
    <property type="entry name" value="P-loop containing nucleotide triphosphate hydrolases"/>
    <property type="match status" value="2"/>
</dbReference>
<evidence type="ECO:0000256" key="4">
    <source>
        <dbReference type="ARBA" id="ARBA00022741"/>
    </source>
</evidence>
<dbReference type="InterPro" id="IPR027417">
    <property type="entry name" value="P-loop_NTPase"/>
</dbReference>
<dbReference type="InterPro" id="IPR050173">
    <property type="entry name" value="ABC_transporter_C-like"/>
</dbReference>
<dbReference type="SUPFAM" id="SSF90123">
    <property type="entry name" value="ABC transporter transmembrane region"/>
    <property type="match status" value="1"/>
</dbReference>
<dbReference type="Gene3D" id="1.20.1560.10">
    <property type="entry name" value="ABC transporter type 1, transmembrane domain"/>
    <property type="match status" value="1"/>
</dbReference>
<gene>
    <name evidence="12" type="ORF">EPR50_G00000330</name>
</gene>
<comment type="caution">
    <text evidence="12">The sequence shown here is derived from an EMBL/GenBank/DDBJ whole genome shotgun (WGS) entry which is preliminary data.</text>
</comment>
<evidence type="ECO:0000256" key="2">
    <source>
        <dbReference type="ARBA" id="ARBA00022448"/>
    </source>
</evidence>
<dbReference type="Pfam" id="PF00664">
    <property type="entry name" value="ABC_membrane"/>
    <property type="match status" value="1"/>
</dbReference>
<evidence type="ECO:0000256" key="1">
    <source>
        <dbReference type="ARBA" id="ARBA00004370"/>
    </source>
</evidence>
<dbReference type="PROSITE" id="PS00211">
    <property type="entry name" value="ABC_TRANSPORTER_1"/>
    <property type="match status" value="1"/>
</dbReference>
<accession>A0A484DN98</accession>
<feature type="transmembrane region" description="Helical" evidence="9">
    <location>
        <begin position="249"/>
        <end position="269"/>
    </location>
</feature>
<dbReference type="EMBL" id="SCKG01000001">
    <property type="protein sequence ID" value="TDH16665.1"/>
    <property type="molecule type" value="Genomic_DNA"/>
</dbReference>
<dbReference type="GO" id="GO:0016887">
    <property type="term" value="F:ATP hydrolysis activity"/>
    <property type="evidence" value="ECO:0007669"/>
    <property type="project" value="InterPro"/>
</dbReference>
<feature type="compositionally biased region" description="Acidic residues" evidence="8">
    <location>
        <begin position="640"/>
        <end position="650"/>
    </location>
</feature>
<dbReference type="InterPro" id="IPR003439">
    <property type="entry name" value="ABC_transporter-like_ATP-bd"/>
</dbReference>
<evidence type="ECO:0000256" key="8">
    <source>
        <dbReference type="SAM" id="MobiDB-lite"/>
    </source>
</evidence>
<feature type="region of interest" description="Disordered" evidence="8">
    <location>
        <begin position="633"/>
        <end position="676"/>
    </location>
</feature>
<dbReference type="PROSITE" id="PS50929">
    <property type="entry name" value="ABC_TM1F"/>
    <property type="match status" value="1"/>
</dbReference>
<evidence type="ECO:0000256" key="7">
    <source>
        <dbReference type="ARBA" id="ARBA00023136"/>
    </source>
</evidence>
<protein>
    <recommendedName>
        <fullName evidence="14">ABC transmembrane type-1 domain-containing protein</fullName>
    </recommendedName>
</protein>
<dbReference type="PANTHER" id="PTHR24223:SF10">
    <property type="entry name" value="ATP-BINDING CASSETTE SUB-FAMILY C MEMBER 12"/>
    <property type="match status" value="1"/>
</dbReference>
<keyword evidence="5" id="KW-0067">ATP-binding</keyword>
<name>A0A484DN98_PERFV</name>
<evidence type="ECO:0000259" key="11">
    <source>
        <dbReference type="PROSITE" id="PS50929"/>
    </source>
</evidence>
<organism evidence="12 13">
    <name type="scientific">Perca flavescens</name>
    <name type="common">American yellow perch</name>
    <name type="synonym">Morone flavescens</name>
    <dbReference type="NCBI Taxonomy" id="8167"/>
    <lineage>
        <taxon>Eukaryota</taxon>
        <taxon>Metazoa</taxon>
        <taxon>Chordata</taxon>
        <taxon>Craniata</taxon>
        <taxon>Vertebrata</taxon>
        <taxon>Euteleostomi</taxon>
        <taxon>Actinopterygii</taxon>
        <taxon>Neopterygii</taxon>
        <taxon>Teleostei</taxon>
        <taxon>Neoteleostei</taxon>
        <taxon>Acanthomorphata</taxon>
        <taxon>Eupercaria</taxon>
        <taxon>Perciformes</taxon>
        <taxon>Percoidei</taxon>
        <taxon>Percidae</taxon>
        <taxon>Percinae</taxon>
        <taxon>Perca</taxon>
    </lineage>
</organism>
<evidence type="ECO:0000256" key="9">
    <source>
        <dbReference type="SAM" id="Phobius"/>
    </source>
</evidence>